<accession>A0A1M6S2T7</accession>
<dbReference type="STRING" id="156994.SAMN04488028_104380"/>
<dbReference type="AlphaFoldDB" id="A0A1M6S2T7"/>
<gene>
    <name evidence="4" type="ORF">SAMN04488028_104380</name>
</gene>
<sequence>MKKLLIAILLLITGVHLGFGQCPSANAYISGTTNITSDCTVNGNLSVGGSGTLNVSAGVTLTITGTLTISGGTVNATGGTINADQITEQWAESTLFGGTYNVFGVFNTAGNVNIEGITANVGGNVTLSGEGSNHQYINSEFNIQGNLAFGGQDHYLDGSTFNVGLGYADATSQAMTLSGSADLNMINNAVMNVNGNVNAGNSAEININNSTLHIYGNLDNAGDGDVYVTNGGVFRVDGDYDNSGTGSTTVDDGNLTVGGDYNNTGGGNTSSTNNGEIQVDGEYNNTDGSSNTDSGGTINAGSCTGGCPPEVSESPALPVELISFNLAADESNISITWQTASEINNDYFNLYRSDDGLSFEIITTVDGHGTTNEVQNYSYTDYPAVAGTYYYKLQQVDYDGVNEFFDTKRIEIGKSTTELTVYPVPLAANQDFYVQYSETNETVDARIYDLSGNLQYQLSTERESNKIRFASSELGLSPGIYVVQIQLGQNITTQKIRLY</sequence>
<dbReference type="InterPro" id="IPR026444">
    <property type="entry name" value="Secre_tail"/>
</dbReference>
<evidence type="ECO:0000256" key="2">
    <source>
        <dbReference type="SAM" id="SignalP"/>
    </source>
</evidence>
<reference evidence="5" key="1">
    <citation type="submission" date="2016-11" db="EMBL/GenBank/DDBJ databases">
        <authorList>
            <person name="Varghese N."/>
            <person name="Submissions S."/>
        </authorList>
    </citation>
    <scope>NUCLEOTIDE SEQUENCE [LARGE SCALE GENOMIC DNA]</scope>
    <source>
        <strain evidence="5">DSM 26134</strain>
    </source>
</reference>
<organism evidence="4 5">
    <name type="scientific">Reichenbachiella agariperforans</name>
    <dbReference type="NCBI Taxonomy" id="156994"/>
    <lineage>
        <taxon>Bacteria</taxon>
        <taxon>Pseudomonadati</taxon>
        <taxon>Bacteroidota</taxon>
        <taxon>Cytophagia</taxon>
        <taxon>Cytophagales</taxon>
        <taxon>Reichenbachiellaceae</taxon>
        <taxon>Reichenbachiella</taxon>
    </lineage>
</organism>
<proteinExistence type="predicted"/>
<evidence type="ECO:0000259" key="3">
    <source>
        <dbReference type="Pfam" id="PF18962"/>
    </source>
</evidence>
<evidence type="ECO:0000256" key="1">
    <source>
        <dbReference type="SAM" id="MobiDB-lite"/>
    </source>
</evidence>
<keyword evidence="5" id="KW-1185">Reference proteome</keyword>
<dbReference type="GO" id="GO:0005840">
    <property type="term" value="C:ribosome"/>
    <property type="evidence" value="ECO:0007669"/>
    <property type="project" value="InterPro"/>
</dbReference>
<feature type="domain" description="Secretion system C-terminal sorting" evidence="3">
    <location>
        <begin position="421"/>
        <end position="496"/>
    </location>
</feature>
<dbReference type="InterPro" id="IPR013783">
    <property type="entry name" value="Ig-like_fold"/>
</dbReference>
<feature type="compositionally biased region" description="Polar residues" evidence="1">
    <location>
        <begin position="283"/>
        <end position="302"/>
    </location>
</feature>
<feature type="region of interest" description="Disordered" evidence="1">
    <location>
        <begin position="245"/>
        <end position="311"/>
    </location>
</feature>
<dbReference type="InterPro" id="IPR018130">
    <property type="entry name" value="Ribosomal_uS2_CS"/>
</dbReference>
<dbReference type="RefSeq" id="WP_084190544.1">
    <property type="nucleotide sequence ID" value="NZ_FRAA01000004.1"/>
</dbReference>
<evidence type="ECO:0000313" key="5">
    <source>
        <dbReference type="Proteomes" id="UP000184474"/>
    </source>
</evidence>
<dbReference type="Pfam" id="PF18962">
    <property type="entry name" value="Por_Secre_tail"/>
    <property type="match status" value="1"/>
</dbReference>
<evidence type="ECO:0000313" key="4">
    <source>
        <dbReference type="EMBL" id="SHK38969.1"/>
    </source>
</evidence>
<dbReference type="EMBL" id="FRAA01000004">
    <property type="protein sequence ID" value="SHK38969.1"/>
    <property type="molecule type" value="Genomic_DNA"/>
</dbReference>
<dbReference type="GO" id="GO:0003735">
    <property type="term" value="F:structural constituent of ribosome"/>
    <property type="evidence" value="ECO:0007669"/>
    <property type="project" value="InterPro"/>
</dbReference>
<protein>
    <submittedName>
        <fullName evidence="4">Por secretion system C-terminal sorting domain-containing protein</fullName>
    </submittedName>
</protein>
<dbReference type="Gene3D" id="2.60.40.10">
    <property type="entry name" value="Immunoglobulins"/>
    <property type="match status" value="1"/>
</dbReference>
<feature type="chain" id="PRO_5012545307" evidence="2">
    <location>
        <begin position="28"/>
        <end position="499"/>
    </location>
</feature>
<keyword evidence="2" id="KW-0732">Signal</keyword>
<dbReference type="PROSITE" id="PS00962">
    <property type="entry name" value="RIBOSOMAL_S2_1"/>
    <property type="match status" value="1"/>
</dbReference>
<name>A0A1M6S2T7_REIAG</name>
<dbReference type="GO" id="GO:0006412">
    <property type="term" value="P:translation"/>
    <property type="evidence" value="ECO:0007669"/>
    <property type="project" value="InterPro"/>
</dbReference>
<feature type="signal peptide" evidence="2">
    <location>
        <begin position="1"/>
        <end position="27"/>
    </location>
</feature>
<dbReference type="Proteomes" id="UP000184474">
    <property type="component" value="Unassembled WGS sequence"/>
</dbReference>
<dbReference type="NCBIfam" id="TIGR04183">
    <property type="entry name" value="Por_Secre_tail"/>
    <property type="match status" value="1"/>
</dbReference>